<gene>
    <name evidence="2" type="ORF">RND71_042271</name>
</gene>
<comment type="caution">
    <text evidence="2">The sequence shown here is derived from an EMBL/GenBank/DDBJ whole genome shotgun (WGS) entry which is preliminary data.</text>
</comment>
<name>A0AAE1QPX9_9SOLA</name>
<proteinExistence type="predicted"/>
<dbReference type="EMBL" id="JAVYJV010000024">
    <property type="protein sequence ID" value="KAK4337784.1"/>
    <property type="molecule type" value="Genomic_DNA"/>
</dbReference>
<evidence type="ECO:0000313" key="3">
    <source>
        <dbReference type="Proteomes" id="UP001291623"/>
    </source>
</evidence>
<feature type="region of interest" description="Disordered" evidence="1">
    <location>
        <begin position="1"/>
        <end position="56"/>
    </location>
</feature>
<dbReference type="AlphaFoldDB" id="A0AAE1QPX9"/>
<accession>A0AAE1QPX9</accession>
<organism evidence="2 3">
    <name type="scientific">Anisodus tanguticus</name>
    <dbReference type="NCBI Taxonomy" id="243964"/>
    <lineage>
        <taxon>Eukaryota</taxon>
        <taxon>Viridiplantae</taxon>
        <taxon>Streptophyta</taxon>
        <taxon>Embryophyta</taxon>
        <taxon>Tracheophyta</taxon>
        <taxon>Spermatophyta</taxon>
        <taxon>Magnoliopsida</taxon>
        <taxon>eudicotyledons</taxon>
        <taxon>Gunneridae</taxon>
        <taxon>Pentapetalae</taxon>
        <taxon>asterids</taxon>
        <taxon>lamiids</taxon>
        <taxon>Solanales</taxon>
        <taxon>Solanaceae</taxon>
        <taxon>Solanoideae</taxon>
        <taxon>Hyoscyameae</taxon>
        <taxon>Anisodus</taxon>
    </lineage>
</organism>
<feature type="compositionally biased region" description="Acidic residues" evidence="1">
    <location>
        <begin position="1"/>
        <end position="11"/>
    </location>
</feature>
<feature type="compositionally biased region" description="Basic and acidic residues" evidence="1">
    <location>
        <begin position="16"/>
        <end position="34"/>
    </location>
</feature>
<protein>
    <submittedName>
        <fullName evidence="2">Uncharacterized protein</fullName>
    </submittedName>
</protein>
<evidence type="ECO:0000256" key="1">
    <source>
        <dbReference type="SAM" id="MobiDB-lite"/>
    </source>
</evidence>
<keyword evidence="3" id="KW-1185">Reference proteome</keyword>
<evidence type="ECO:0000313" key="2">
    <source>
        <dbReference type="EMBL" id="KAK4337784.1"/>
    </source>
</evidence>
<sequence>MVEINEEEEVTTEICGETKDNNKGKPNKEGEPKSPESTNGKLKMQQGEESSRVEMKEGSRVVRAQIEYLYIRSHIKSWRVTELLPEDIVVTPQNRMGQTTIYMKLLWSYNSSYLIILEGKRNSKDLELSGLKSTTYTPSPGQNDPNSAHILLKRIKQIPFPVSPIQALAVRSPLYSSPMAGNDKEPEA</sequence>
<dbReference type="Proteomes" id="UP001291623">
    <property type="component" value="Unassembled WGS sequence"/>
</dbReference>
<reference evidence="2" key="1">
    <citation type="submission" date="2023-12" db="EMBL/GenBank/DDBJ databases">
        <title>Genome assembly of Anisodus tanguticus.</title>
        <authorList>
            <person name="Wang Y.-J."/>
        </authorList>
    </citation>
    <scope>NUCLEOTIDE SEQUENCE</scope>
    <source>
        <strain evidence="2">KB-2021</strain>
        <tissue evidence="2">Leaf</tissue>
    </source>
</reference>